<reference evidence="1" key="1">
    <citation type="journal article" date="2014" name="Front. Microbiol.">
        <title>High frequency of phylogenetically diverse reductive dehalogenase-homologous genes in deep subseafloor sedimentary metagenomes.</title>
        <authorList>
            <person name="Kawai M."/>
            <person name="Futagami T."/>
            <person name="Toyoda A."/>
            <person name="Takaki Y."/>
            <person name="Nishi S."/>
            <person name="Hori S."/>
            <person name="Arai W."/>
            <person name="Tsubouchi T."/>
            <person name="Morono Y."/>
            <person name="Uchiyama I."/>
            <person name="Ito T."/>
            <person name="Fujiyama A."/>
            <person name="Inagaki F."/>
            <person name="Takami H."/>
        </authorList>
    </citation>
    <scope>NUCLEOTIDE SEQUENCE</scope>
    <source>
        <strain evidence="1">Expedition CK06-06</strain>
    </source>
</reference>
<protein>
    <submittedName>
        <fullName evidence="1">Uncharacterized protein</fullName>
    </submittedName>
</protein>
<evidence type="ECO:0000313" key="1">
    <source>
        <dbReference type="EMBL" id="GAG12137.1"/>
    </source>
</evidence>
<proteinExistence type="predicted"/>
<accession>X0VLR7</accession>
<feature type="non-terminal residue" evidence="1">
    <location>
        <position position="65"/>
    </location>
</feature>
<name>X0VLR7_9ZZZZ</name>
<sequence>MAKITFRNILDESSEFKIIDKDYLILAVYEYARTSDEEIYHAVMDQKVVLFLNGENVVIDDWHTT</sequence>
<dbReference type="AlphaFoldDB" id="X0VLR7"/>
<organism evidence="1">
    <name type="scientific">marine sediment metagenome</name>
    <dbReference type="NCBI Taxonomy" id="412755"/>
    <lineage>
        <taxon>unclassified sequences</taxon>
        <taxon>metagenomes</taxon>
        <taxon>ecological metagenomes</taxon>
    </lineage>
</organism>
<comment type="caution">
    <text evidence="1">The sequence shown here is derived from an EMBL/GenBank/DDBJ whole genome shotgun (WGS) entry which is preliminary data.</text>
</comment>
<gene>
    <name evidence="1" type="ORF">S01H1_41226</name>
</gene>
<dbReference type="EMBL" id="BARS01026139">
    <property type="protein sequence ID" value="GAG12137.1"/>
    <property type="molecule type" value="Genomic_DNA"/>
</dbReference>